<dbReference type="OrthoDB" id="7707524at2"/>
<dbReference type="RefSeq" id="WP_106773836.1">
    <property type="nucleotide sequence ID" value="NZ_PXYK01000019.1"/>
</dbReference>
<accession>A0A2P7S3J6</accession>
<organism evidence="2 3">
    <name type="scientific">Kumtagia ephedrae</name>
    <dbReference type="NCBI Taxonomy" id="2116701"/>
    <lineage>
        <taxon>Bacteria</taxon>
        <taxon>Pseudomonadati</taxon>
        <taxon>Pseudomonadota</taxon>
        <taxon>Alphaproteobacteria</taxon>
        <taxon>Hyphomicrobiales</taxon>
        <taxon>Phyllobacteriaceae</taxon>
        <taxon>Kumtagia</taxon>
    </lineage>
</organism>
<dbReference type="AlphaFoldDB" id="A0A2P7S3J6"/>
<name>A0A2P7S3J6_9HYPH</name>
<evidence type="ECO:0000313" key="3">
    <source>
        <dbReference type="Proteomes" id="UP000241229"/>
    </source>
</evidence>
<keyword evidence="3" id="KW-1185">Reference proteome</keyword>
<evidence type="ECO:0000313" key="2">
    <source>
        <dbReference type="EMBL" id="PSJ57009.1"/>
    </source>
</evidence>
<comment type="caution">
    <text evidence="2">The sequence shown here is derived from an EMBL/GenBank/DDBJ whole genome shotgun (WGS) entry which is preliminary data.</text>
</comment>
<sequence length="141" mass="14913">MARSRRPALLAAALILGGTVSGTAQEKSISIELNDATTVDAACRLVFVAVNESGLLLEKTSYDVVTFDASGKVGTSLTFQFGRLPAGKTKVVQFDLPDQPCETITRLLVNDIAECTVDGKASDVCIDTLTTSTRAKIEFGL</sequence>
<keyword evidence="1" id="KW-0732">Signal</keyword>
<gene>
    <name evidence="2" type="ORF">C7I84_19240</name>
</gene>
<dbReference type="Proteomes" id="UP000241229">
    <property type="component" value="Unassembled WGS sequence"/>
</dbReference>
<proteinExistence type="predicted"/>
<feature type="signal peptide" evidence="1">
    <location>
        <begin position="1"/>
        <end position="24"/>
    </location>
</feature>
<protein>
    <recommendedName>
        <fullName evidence="4">Tat pathway signal sequence domain protein</fullName>
    </recommendedName>
</protein>
<evidence type="ECO:0000256" key="1">
    <source>
        <dbReference type="SAM" id="SignalP"/>
    </source>
</evidence>
<reference evidence="2 3" key="1">
    <citation type="submission" date="2018-03" db="EMBL/GenBank/DDBJ databases">
        <title>The draft genome of Mesorhizobium sp. 6GN-30.</title>
        <authorList>
            <person name="Liu L."/>
            <person name="Li L."/>
            <person name="Wang T."/>
            <person name="Zhang X."/>
            <person name="Liang L."/>
        </authorList>
    </citation>
    <scope>NUCLEOTIDE SEQUENCE [LARGE SCALE GENOMIC DNA]</scope>
    <source>
        <strain evidence="2 3">6GN30</strain>
    </source>
</reference>
<dbReference type="EMBL" id="PXYK01000019">
    <property type="protein sequence ID" value="PSJ57009.1"/>
    <property type="molecule type" value="Genomic_DNA"/>
</dbReference>
<feature type="chain" id="PRO_5015189351" description="Tat pathway signal sequence domain protein" evidence="1">
    <location>
        <begin position="25"/>
        <end position="141"/>
    </location>
</feature>
<evidence type="ECO:0008006" key="4">
    <source>
        <dbReference type="Google" id="ProtNLM"/>
    </source>
</evidence>